<dbReference type="GO" id="GO:0016020">
    <property type="term" value="C:membrane"/>
    <property type="evidence" value="ECO:0007669"/>
    <property type="project" value="InterPro"/>
</dbReference>
<dbReference type="GO" id="GO:0016887">
    <property type="term" value="F:ATP hydrolysis activity"/>
    <property type="evidence" value="ECO:0007669"/>
    <property type="project" value="InterPro"/>
</dbReference>
<feature type="transmembrane region" description="Helical" evidence="5">
    <location>
        <begin position="275"/>
        <end position="302"/>
    </location>
</feature>
<dbReference type="PANTHER" id="PTHR19229:SF36">
    <property type="entry name" value="ATP-BINDING CASSETTE SUB-FAMILY A MEMBER 2"/>
    <property type="match status" value="1"/>
</dbReference>
<keyword evidence="5" id="KW-0812">Transmembrane</keyword>
<keyword evidence="5" id="KW-0472">Membrane</keyword>
<feature type="domain" description="ABC transporter" evidence="6">
    <location>
        <begin position="427"/>
        <end position="653"/>
    </location>
</feature>
<evidence type="ECO:0000256" key="4">
    <source>
        <dbReference type="ARBA" id="ARBA00022840"/>
    </source>
</evidence>
<organism evidence="7 8">
    <name type="scientific">Cardiocondyla obscurior</name>
    <dbReference type="NCBI Taxonomy" id="286306"/>
    <lineage>
        <taxon>Eukaryota</taxon>
        <taxon>Metazoa</taxon>
        <taxon>Ecdysozoa</taxon>
        <taxon>Arthropoda</taxon>
        <taxon>Hexapoda</taxon>
        <taxon>Insecta</taxon>
        <taxon>Pterygota</taxon>
        <taxon>Neoptera</taxon>
        <taxon>Endopterygota</taxon>
        <taxon>Hymenoptera</taxon>
        <taxon>Apocrita</taxon>
        <taxon>Aculeata</taxon>
        <taxon>Formicoidea</taxon>
        <taxon>Formicidae</taxon>
        <taxon>Myrmicinae</taxon>
        <taxon>Cardiocondyla</taxon>
    </lineage>
</organism>
<dbReference type="GO" id="GO:0005524">
    <property type="term" value="F:ATP binding"/>
    <property type="evidence" value="ECO:0007669"/>
    <property type="project" value="UniProtKB-KW"/>
</dbReference>
<dbReference type="Gene3D" id="3.40.50.300">
    <property type="entry name" value="P-loop containing nucleotide triphosphate hydrolases"/>
    <property type="match status" value="1"/>
</dbReference>
<evidence type="ECO:0000256" key="3">
    <source>
        <dbReference type="ARBA" id="ARBA00022741"/>
    </source>
</evidence>
<gene>
    <name evidence="7" type="ORF">PUN28_006492</name>
</gene>
<dbReference type="Proteomes" id="UP001430953">
    <property type="component" value="Unassembled WGS sequence"/>
</dbReference>
<reference evidence="7 8" key="1">
    <citation type="submission" date="2023-03" db="EMBL/GenBank/DDBJ databases">
        <title>High recombination rates correlate with genetic variation in Cardiocondyla obscurior ants.</title>
        <authorList>
            <person name="Errbii M."/>
        </authorList>
    </citation>
    <scope>NUCLEOTIDE SEQUENCE [LARGE SCALE GENOMIC DNA]</scope>
    <source>
        <strain evidence="7">Alpha-2009</strain>
        <tissue evidence="7">Whole body</tissue>
    </source>
</reference>
<accession>A0AAW2GE45</accession>
<dbReference type="InterPro" id="IPR003439">
    <property type="entry name" value="ABC_transporter-like_ATP-bd"/>
</dbReference>
<evidence type="ECO:0000256" key="5">
    <source>
        <dbReference type="SAM" id="Phobius"/>
    </source>
</evidence>
<keyword evidence="3" id="KW-0547">Nucleotide-binding</keyword>
<dbReference type="EMBL" id="JADYXP020000005">
    <property type="protein sequence ID" value="KAL0124662.1"/>
    <property type="molecule type" value="Genomic_DNA"/>
</dbReference>
<evidence type="ECO:0000259" key="6">
    <source>
        <dbReference type="PROSITE" id="PS50893"/>
    </source>
</evidence>
<dbReference type="SMART" id="SM00382">
    <property type="entry name" value="AAA"/>
    <property type="match status" value="1"/>
</dbReference>
<dbReference type="PROSITE" id="PS50893">
    <property type="entry name" value="ABC_TRANSPORTER_2"/>
    <property type="match status" value="1"/>
</dbReference>
<feature type="transmembrane region" description="Helical" evidence="5">
    <location>
        <begin position="384"/>
        <end position="405"/>
    </location>
</feature>
<evidence type="ECO:0000256" key="2">
    <source>
        <dbReference type="ARBA" id="ARBA00022737"/>
    </source>
</evidence>
<dbReference type="AlphaFoldDB" id="A0AAW2GE45"/>
<dbReference type="GO" id="GO:0140359">
    <property type="term" value="F:ABC-type transporter activity"/>
    <property type="evidence" value="ECO:0007669"/>
    <property type="project" value="InterPro"/>
</dbReference>
<keyword evidence="5" id="KW-1133">Transmembrane helix</keyword>
<keyword evidence="1" id="KW-0813">Transport</keyword>
<sequence>MLRLRKIVRHPKLKMFWTKWRILMWKAVLMRLHSSITTTLEIIVAITFLLQIRLIFEPQALHWQDLERYSRDDILAKLPNDVKCWYAPKNVFVDELMLKAANMLRTNIQAADSEINLVHSRYTKNDTSKALWAIFDIDKLTSEKPKVLEYKIRSSEIGEDRKIMMHEDEPVHEDPYVSSGFMALQIAIEQSFVDMWTNPTLSKIADNLTIGRFPFYKVNFLILPYDIRPNISVIYYMMVIAFLLLPVATLKKALHDKETGFRGLMRLTNMSYAMSYVGWLNYLMITLLPITIASAIILSPIFSAANALTIAVFVIMYNIVSALFMFTVSTFFDHCEYESENIWQKARQRNYVEPVSYLWPRWLSELVTLRNAHNIIHAAEKIPIGVIIFAWLLHIILWYLLAIYLDNINPGKFGNAKPWYYLCKSSIRVRCIRKEFGKIGEHVTALNDVTIDFYHQELSIILGHNGSGKSCLLKIITGMYNPTSGYIYLENDNSTYPIGYCPQENILVHYLTTIQHLYIFGMLKGMTYENAYRKSIGLLKQLDLEHVKDTKVKFCSFGAQKRICLAMALIGDTKILVLDEPTYGIDPEHKKKILDLLLDIKRHKTIIMATNSMEAADFLADRIAIIANGRIECYGSKMYLNRRYGIGYVLSLLVQEDSNVERIRTEIQEFSADPITLRSTMGLVIRFDVPRNSWFTKLLKHLESKKEELKIVSVALSAASIEGQFLRIGLESQFKERSIKLPGNKYELVVQQRRRHLLRTGNISCI</sequence>
<keyword evidence="2" id="KW-0677">Repeat</keyword>
<dbReference type="SUPFAM" id="SSF52540">
    <property type="entry name" value="P-loop containing nucleoside triphosphate hydrolases"/>
    <property type="match status" value="1"/>
</dbReference>
<dbReference type="PANTHER" id="PTHR19229">
    <property type="entry name" value="ATP-BINDING CASSETTE TRANSPORTER SUBFAMILY A ABCA"/>
    <property type="match status" value="1"/>
</dbReference>
<protein>
    <recommendedName>
        <fullName evidence="6">ABC transporter domain-containing protein</fullName>
    </recommendedName>
</protein>
<evidence type="ECO:0000256" key="1">
    <source>
        <dbReference type="ARBA" id="ARBA00022448"/>
    </source>
</evidence>
<dbReference type="CDD" id="cd03263">
    <property type="entry name" value="ABC_subfamily_A"/>
    <property type="match status" value="1"/>
</dbReference>
<feature type="transmembrane region" description="Helical" evidence="5">
    <location>
        <begin position="308"/>
        <end position="332"/>
    </location>
</feature>
<comment type="caution">
    <text evidence="7">The sequence shown here is derived from an EMBL/GenBank/DDBJ whole genome shotgun (WGS) entry which is preliminary data.</text>
</comment>
<evidence type="ECO:0000313" key="7">
    <source>
        <dbReference type="EMBL" id="KAL0124662.1"/>
    </source>
</evidence>
<name>A0AAW2GE45_9HYME</name>
<keyword evidence="8" id="KW-1185">Reference proteome</keyword>
<feature type="transmembrane region" description="Helical" evidence="5">
    <location>
        <begin position="233"/>
        <end position="254"/>
    </location>
</feature>
<keyword evidence="4" id="KW-0067">ATP-binding</keyword>
<dbReference type="InterPro" id="IPR026082">
    <property type="entry name" value="ABCA"/>
</dbReference>
<dbReference type="InterPro" id="IPR027417">
    <property type="entry name" value="P-loop_NTPase"/>
</dbReference>
<dbReference type="Pfam" id="PF00005">
    <property type="entry name" value="ABC_tran"/>
    <property type="match status" value="1"/>
</dbReference>
<dbReference type="InterPro" id="IPR003593">
    <property type="entry name" value="AAA+_ATPase"/>
</dbReference>
<proteinExistence type="predicted"/>
<evidence type="ECO:0000313" key="8">
    <source>
        <dbReference type="Proteomes" id="UP001430953"/>
    </source>
</evidence>